<feature type="domain" description="TonB C-terminal" evidence="1">
    <location>
        <begin position="167"/>
        <end position="239"/>
    </location>
</feature>
<proteinExistence type="predicted"/>
<dbReference type="EMBL" id="RAWE01000060">
    <property type="protein sequence ID" value="RKH02012.1"/>
    <property type="molecule type" value="Genomic_DNA"/>
</dbReference>
<dbReference type="Gene3D" id="3.30.1150.10">
    <property type="match status" value="1"/>
</dbReference>
<keyword evidence="3" id="KW-1185">Reference proteome</keyword>
<reference evidence="3" key="1">
    <citation type="submission" date="2018-09" db="EMBL/GenBank/DDBJ databases">
        <authorList>
            <person name="Livingstone P.G."/>
            <person name="Whitworth D.E."/>
        </authorList>
    </citation>
    <scope>NUCLEOTIDE SEQUENCE [LARGE SCALE GENOMIC DNA]</scope>
    <source>
        <strain evidence="3">CA043D</strain>
    </source>
</reference>
<evidence type="ECO:0000259" key="1">
    <source>
        <dbReference type="Pfam" id="PF03544"/>
    </source>
</evidence>
<dbReference type="InterPro" id="IPR037682">
    <property type="entry name" value="TonB_C"/>
</dbReference>
<accession>A0A3A8KHU1</accession>
<protein>
    <submittedName>
        <fullName evidence="2">Energy transducer TonB</fullName>
    </submittedName>
</protein>
<comment type="caution">
    <text evidence="2">The sequence shown here is derived from an EMBL/GenBank/DDBJ whole genome shotgun (WGS) entry which is preliminary data.</text>
</comment>
<dbReference type="Pfam" id="PF03544">
    <property type="entry name" value="TonB_C"/>
    <property type="match status" value="1"/>
</dbReference>
<evidence type="ECO:0000313" key="2">
    <source>
        <dbReference type="EMBL" id="RKH02012.1"/>
    </source>
</evidence>
<evidence type="ECO:0000313" key="3">
    <source>
        <dbReference type="Proteomes" id="UP000268313"/>
    </source>
</evidence>
<gene>
    <name evidence="2" type="ORF">D7X32_18130</name>
</gene>
<sequence>MCLLLPWLGTGCASLSRGFRGPGEITDKARRLCQHNLLAWPDLGRFPADMSPQDYVRPEDLAWLQAHPEVPPPVTPPPAQPGLCEVLSPSVHGDFATVSVKLRPSPEAEADAPPGDILVAFQETPAGWRLVYWLPEEAALPAQASGANIPLFSEALHRPLKLSGADLAYTREALEKGVQGMMAIRCVITRQGSLTHCHTLKPLPFMVQPALEALWGSRYAPAKLDGAFVDVRYTFYFNLRVGRLPPR</sequence>
<name>A0A3A8KHU1_9BACT</name>
<dbReference type="SUPFAM" id="SSF74653">
    <property type="entry name" value="TolA/TonB C-terminal domain"/>
    <property type="match status" value="1"/>
</dbReference>
<dbReference type="Proteomes" id="UP000268313">
    <property type="component" value="Unassembled WGS sequence"/>
</dbReference>
<organism evidence="2 3">
    <name type="scientific">Corallococcus carmarthensis</name>
    <dbReference type="NCBI Taxonomy" id="2316728"/>
    <lineage>
        <taxon>Bacteria</taxon>
        <taxon>Pseudomonadati</taxon>
        <taxon>Myxococcota</taxon>
        <taxon>Myxococcia</taxon>
        <taxon>Myxococcales</taxon>
        <taxon>Cystobacterineae</taxon>
        <taxon>Myxococcaceae</taxon>
        <taxon>Corallococcus</taxon>
    </lineage>
</organism>
<dbReference type="AlphaFoldDB" id="A0A3A8KHU1"/>
<dbReference type="GO" id="GO:0055085">
    <property type="term" value="P:transmembrane transport"/>
    <property type="evidence" value="ECO:0007669"/>
    <property type="project" value="InterPro"/>
</dbReference>